<comment type="caution">
    <text evidence="1">The sequence shown here is derived from an EMBL/GenBank/DDBJ whole genome shotgun (WGS) entry which is preliminary data.</text>
</comment>
<gene>
    <name evidence="1" type="ORF">EV379_0416</name>
</gene>
<protein>
    <submittedName>
        <fullName evidence="1">Uncharacterized protein</fullName>
    </submittedName>
</protein>
<reference evidence="1 2" key="1">
    <citation type="submission" date="2019-02" db="EMBL/GenBank/DDBJ databases">
        <title>Sequencing the genomes of 1000 actinobacteria strains.</title>
        <authorList>
            <person name="Klenk H.-P."/>
        </authorList>
    </citation>
    <scope>NUCLEOTIDE SEQUENCE [LARGE SCALE GENOMIC DNA]</scope>
    <source>
        <strain evidence="1 2">DSM 18319</strain>
    </source>
</reference>
<dbReference type="OrthoDB" id="5019599at2"/>
<accession>A0A4Q8AI68</accession>
<keyword evidence="2" id="KW-1185">Reference proteome</keyword>
<dbReference type="AlphaFoldDB" id="A0A4Q8AI68"/>
<dbReference type="EMBL" id="SHLC01000001">
    <property type="protein sequence ID" value="RZU64122.1"/>
    <property type="molecule type" value="Genomic_DNA"/>
</dbReference>
<name>A0A4Q8AI68_9MICO</name>
<evidence type="ECO:0000313" key="1">
    <source>
        <dbReference type="EMBL" id="RZU64122.1"/>
    </source>
</evidence>
<proteinExistence type="predicted"/>
<evidence type="ECO:0000313" key="2">
    <source>
        <dbReference type="Proteomes" id="UP000291483"/>
    </source>
</evidence>
<organism evidence="1 2">
    <name type="scientific">Microterricola gilva</name>
    <dbReference type="NCBI Taxonomy" id="393267"/>
    <lineage>
        <taxon>Bacteria</taxon>
        <taxon>Bacillati</taxon>
        <taxon>Actinomycetota</taxon>
        <taxon>Actinomycetes</taxon>
        <taxon>Micrococcales</taxon>
        <taxon>Microbacteriaceae</taxon>
        <taxon>Microterricola</taxon>
    </lineage>
</organism>
<dbReference type="RefSeq" id="WP_130504690.1">
    <property type="nucleotide sequence ID" value="NZ_SHLC01000001.1"/>
</dbReference>
<dbReference type="Proteomes" id="UP000291483">
    <property type="component" value="Unassembled WGS sequence"/>
</dbReference>
<sequence>MPRDAVLLSPTGVNLEAVLRAAALVDEQLQVRSLYDGAALQLFGADGQAVITVQHSTLIANAHEIERLLPSAPAVPTPLWWSEVYIPWRSDGQPGLDILYRLAVHLGATLVLEDAS</sequence>